<organism evidence="1 2">
    <name type="scientific">Thiorhodovibrio frisius</name>
    <dbReference type="NCBI Taxonomy" id="631362"/>
    <lineage>
        <taxon>Bacteria</taxon>
        <taxon>Pseudomonadati</taxon>
        <taxon>Pseudomonadota</taxon>
        <taxon>Gammaproteobacteria</taxon>
        <taxon>Chromatiales</taxon>
        <taxon>Chromatiaceae</taxon>
        <taxon>Thiorhodovibrio</taxon>
    </lineage>
</organism>
<dbReference type="HOGENOM" id="CLU_3384302_0_0_6"/>
<reference evidence="1 2" key="2">
    <citation type="submission" date="2011-11" db="EMBL/GenBank/DDBJ databases">
        <authorList>
            <consortium name="US DOE Joint Genome Institute"/>
            <person name="Lucas S."/>
            <person name="Han J."/>
            <person name="Lapidus A."/>
            <person name="Cheng J.-F."/>
            <person name="Goodwin L."/>
            <person name="Pitluck S."/>
            <person name="Peters L."/>
            <person name="Ovchinnikova G."/>
            <person name="Zhang X."/>
            <person name="Detter J.C."/>
            <person name="Han C."/>
            <person name="Tapia R."/>
            <person name="Land M."/>
            <person name="Hauser L."/>
            <person name="Kyrpides N."/>
            <person name="Ivanova N."/>
            <person name="Pagani I."/>
            <person name="Vogl K."/>
            <person name="Liu Z."/>
            <person name="Overmann J."/>
            <person name="Frigaard N.-U."/>
            <person name="Bryant D."/>
            <person name="Woyke T."/>
        </authorList>
    </citation>
    <scope>NUCLEOTIDE SEQUENCE [LARGE SCALE GENOMIC DNA]</scope>
    <source>
        <strain evidence="1 2">970</strain>
    </source>
</reference>
<name>H8Z0J6_9GAMM</name>
<protein>
    <submittedName>
        <fullName evidence="1">Uncharacterized protein</fullName>
    </submittedName>
</protein>
<reference evidence="2" key="1">
    <citation type="submission" date="2011-06" db="EMBL/GenBank/DDBJ databases">
        <authorList>
            <consortium name="US DOE Joint Genome Institute (JGI-PGF)"/>
            <person name="Lucas S."/>
            <person name="Han J."/>
            <person name="Lapidus A."/>
            <person name="Cheng J.-F."/>
            <person name="Goodwin L."/>
            <person name="Pitluck S."/>
            <person name="Peters L."/>
            <person name="Land M.L."/>
            <person name="Hauser L."/>
            <person name="Vogl K."/>
            <person name="Liu Z."/>
            <person name="Overmann J."/>
            <person name="Frigaard N.-U."/>
            <person name="Bryant D.A."/>
            <person name="Woyke T.J."/>
        </authorList>
    </citation>
    <scope>NUCLEOTIDE SEQUENCE [LARGE SCALE GENOMIC DNA]</scope>
    <source>
        <strain evidence="2">970</strain>
    </source>
</reference>
<dbReference type="Proteomes" id="UP000002964">
    <property type="component" value="Unassembled WGS sequence"/>
</dbReference>
<keyword evidence="2" id="KW-1185">Reference proteome</keyword>
<dbReference type="AlphaFoldDB" id="H8Z0J6"/>
<evidence type="ECO:0000313" key="1">
    <source>
        <dbReference type="EMBL" id="EIC22337.1"/>
    </source>
</evidence>
<dbReference type="EMBL" id="JH603169">
    <property type="protein sequence ID" value="EIC22337.1"/>
    <property type="molecule type" value="Genomic_DNA"/>
</dbReference>
<sequence>MALNLSAKTEPVPVFCRRVGLPLAAECGLLVGC</sequence>
<evidence type="ECO:0000313" key="2">
    <source>
        <dbReference type="Proteomes" id="UP000002964"/>
    </source>
</evidence>
<accession>H8Z0J6</accession>
<dbReference type="STRING" id="631362.Thi970DRAFT_02591"/>
<proteinExistence type="predicted"/>
<gene>
    <name evidence="1" type="ORF">Thi970DRAFT_02591</name>
</gene>